<dbReference type="OrthoDB" id="2560689at2759"/>
<evidence type="ECO:0000313" key="2">
    <source>
        <dbReference type="Proteomes" id="UP000193986"/>
    </source>
</evidence>
<dbReference type="InParanoid" id="A0A1Y2BMD9"/>
<proteinExistence type="predicted"/>
<organism evidence="1 2">
    <name type="scientific">Naematelia encephala</name>
    <dbReference type="NCBI Taxonomy" id="71784"/>
    <lineage>
        <taxon>Eukaryota</taxon>
        <taxon>Fungi</taxon>
        <taxon>Dikarya</taxon>
        <taxon>Basidiomycota</taxon>
        <taxon>Agaricomycotina</taxon>
        <taxon>Tremellomycetes</taxon>
        <taxon>Tremellales</taxon>
        <taxon>Naemateliaceae</taxon>
        <taxon>Naematelia</taxon>
    </lineage>
</organism>
<dbReference type="EMBL" id="MCFC01000001">
    <property type="protein sequence ID" value="ORY35902.1"/>
    <property type="molecule type" value="Genomic_DNA"/>
</dbReference>
<gene>
    <name evidence="1" type="ORF">BCR39DRAFT_512942</name>
</gene>
<dbReference type="STRING" id="71784.A0A1Y2BMD9"/>
<reference evidence="1 2" key="1">
    <citation type="submission" date="2016-07" db="EMBL/GenBank/DDBJ databases">
        <title>Pervasive Adenine N6-methylation of Active Genes in Fungi.</title>
        <authorList>
            <consortium name="DOE Joint Genome Institute"/>
            <person name="Mondo S.J."/>
            <person name="Dannebaum R.O."/>
            <person name="Kuo R.C."/>
            <person name="Labutti K."/>
            <person name="Haridas S."/>
            <person name="Kuo A."/>
            <person name="Salamov A."/>
            <person name="Ahrendt S.R."/>
            <person name="Lipzen A."/>
            <person name="Sullivan W."/>
            <person name="Andreopoulos W.B."/>
            <person name="Clum A."/>
            <person name="Lindquist E."/>
            <person name="Daum C."/>
            <person name="Ramamoorthy G.K."/>
            <person name="Gryganskyi A."/>
            <person name="Culley D."/>
            <person name="Magnuson J.K."/>
            <person name="James T.Y."/>
            <person name="O'Malley M.A."/>
            <person name="Stajich J.E."/>
            <person name="Spatafora J.W."/>
            <person name="Visel A."/>
            <person name="Grigoriev I.V."/>
        </authorList>
    </citation>
    <scope>NUCLEOTIDE SEQUENCE [LARGE SCALE GENOMIC DNA]</scope>
    <source>
        <strain evidence="1 2">68-887.2</strain>
    </source>
</reference>
<evidence type="ECO:0000313" key="1">
    <source>
        <dbReference type="EMBL" id="ORY35902.1"/>
    </source>
</evidence>
<comment type="caution">
    <text evidence="1">The sequence shown here is derived from an EMBL/GenBank/DDBJ whole genome shotgun (WGS) entry which is preliminary data.</text>
</comment>
<dbReference type="AlphaFoldDB" id="A0A1Y2BMD9"/>
<protein>
    <submittedName>
        <fullName evidence="1">Uncharacterized protein</fullName>
    </submittedName>
</protein>
<sequence length="471" mass="55042">MIQLRRTRATLSLALFLFIGLLVFVPSSYRPSAVNHFFTRDTPETERIQEYVGNKLEPYFPKHDWSIHGREDYKHHTEGKLRELAVCIATDTCRENQTTVVIYGFIHSHFHLYNGYMGGEGIWVSSLTKYLEEYGYTILHARDDWHYMWYVYNQIPDMVKAVLAYPGGQYGTFKDYVKTDRKPDGIPAWKVFLYNYFPYHYDSPVGDAWNVHSELGYGKLKPNFTFLPYELDLPQPPAYVPTEERPYRVYILAKFLRYFYHTEKPWYIPAWENTTFFSAAKADLEVEFPGFEFVVGCYDDRKPDAQQAQPMELPDGIRNLGRMGKEEFEEQLKNSRALLGIGWPTLSPSPHQALNLGIPFISPFSLWRHSKIADKTTWAQTQHETLKALDPPFVYHAERGNYTSFIDAIRGAMSTPIPQFRFTYATPQNVKWAIGEWMATDWRSRAEEILERRKAGQEETENGKNLEKFVM</sequence>
<accession>A0A1Y2BMD9</accession>
<dbReference type="Proteomes" id="UP000193986">
    <property type="component" value="Unassembled WGS sequence"/>
</dbReference>
<name>A0A1Y2BMD9_9TREE</name>
<keyword evidence="2" id="KW-1185">Reference proteome</keyword>